<organism evidence="1 2">
    <name type="scientific">Clostridium gasigenes</name>
    <dbReference type="NCBI Taxonomy" id="94869"/>
    <lineage>
        <taxon>Bacteria</taxon>
        <taxon>Bacillati</taxon>
        <taxon>Bacillota</taxon>
        <taxon>Clostridia</taxon>
        <taxon>Eubacteriales</taxon>
        <taxon>Clostridiaceae</taxon>
        <taxon>Clostridium</taxon>
    </lineage>
</organism>
<dbReference type="AlphaFoldDB" id="A0A7X0SF06"/>
<accession>A0A7X0SF06</accession>
<evidence type="ECO:0000313" key="2">
    <source>
        <dbReference type="Proteomes" id="UP000585258"/>
    </source>
</evidence>
<dbReference type="Pfam" id="PF09388">
    <property type="entry name" value="SpoOE-like"/>
    <property type="match status" value="1"/>
</dbReference>
<dbReference type="GO" id="GO:0043937">
    <property type="term" value="P:regulation of sporulation"/>
    <property type="evidence" value="ECO:0007669"/>
    <property type="project" value="InterPro"/>
</dbReference>
<comment type="caution">
    <text evidence="1">The sequence shown here is derived from an EMBL/GenBank/DDBJ whole genome shotgun (WGS) entry which is preliminary data.</text>
</comment>
<reference evidence="1 2" key="1">
    <citation type="submission" date="2020-08" db="EMBL/GenBank/DDBJ databases">
        <title>Clostridia isolated from Swiss meat.</title>
        <authorList>
            <person name="Wambui J."/>
            <person name="Stevens M.J.A."/>
            <person name="Stephan R."/>
        </authorList>
    </citation>
    <scope>NUCLEOTIDE SEQUENCE [LARGE SCALE GENOMIC DNA]</scope>
    <source>
        <strain evidence="1 2">CM001</strain>
    </source>
</reference>
<dbReference type="EMBL" id="JACKWY010000013">
    <property type="protein sequence ID" value="MBB6716335.1"/>
    <property type="molecule type" value="Genomic_DNA"/>
</dbReference>
<dbReference type="SUPFAM" id="SSF140500">
    <property type="entry name" value="BAS1536-like"/>
    <property type="match status" value="1"/>
</dbReference>
<dbReference type="RefSeq" id="WP_185165383.1">
    <property type="nucleotide sequence ID" value="NZ_JACKWY010000013.1"/>
</dbReference>
<proteinExistence type="predicted"/>
<gene>
    <name evidence="1" type="ORF">H7E68_16645</name>
</gene>
<protein>
    <submittedName>
        <fullName evidence="1">Aspartyl-phosphate phosphatase Spo0E family protein</fullName>
    </submittedName>
</protein>
<evidence type="ECO:0000313" key="1">
    <source>
        <dbReference type="EMBL" id="MBB6716335.1"/>
    </source>
</evidence>
<dbReference type="InterPro" id="IPR018540">
    <property type="entry name" value="Spo0E-like"/>
</dbReference>
<name>A0A7X0SF06_9CLOT</name>
<dbReference type="InterPro" id="IPR036638">
    <property type="entry name" value="HLH_DNA-bd_sf"/>
</dbReference>
<dbReference type="InterPro" id="IPR037208">
    <property type="entry name" value="Spo0E-like_sf"/>
</dbReference>
<dbReference type="GO" id="GO:0046983">
    <property type="term" value="F:protein dimerization activity"/>
    <property type="evidence" value="ECO:0007669"/>
    <property type="project" value="InterPro"/>
</dbReference>
<dbReference type="Proteomes" id="UP000585258">
    <property type="component" value="Unassembled WGS sequence"/>
</dbReference>
<dbReference type="Gene3D" id="4.10.280.10">
    <property type="entry name" value="Helix-loop-helix DNA-binding domain"/>
    <property type="match status" value="1"/>
</dbReference>
<sequence length="43" mass="4907">MELLKNELNRKVTLDNLCSPEIIRLSQELDKKVVVAQKSLSPL</sequence>